<dbReference type="AlphaFoldDB" id="A0A4V3BN58"/>
<comment type="caution">
    <text evidence="2">The sequence shown here is derived from an EMBL/GenBank/DDBJ whole genome shotgun (WGS) entry which is preliminary data.</text>
</comment>
<evidence type="ECO:0000313" key="2">
    <source>
        <dbReference type="EMBL" id="TDN52502.1"/>
    </source>
</evidence>
<gene>
    <name evidence="2" type="ORF">C7389_106202</name>
</gene>
<reference evidence="2 3" key="1">
    <citation type="submission" date="2019-03" db="EMBL/GenBank/DDBJ databases">
        <title>Genomic Encyclopedia of Type Strains, Phase IV (KMG-IV): sequencing the most valuable type-strain genomes for metagenomic binning, comparative biology and taxonomic classification.</title>
        <authorList>
            <person name="Goeker M."/>
        </authorList>
    </citation>
    <scope>NUCLEOTIDE SEQUENCE [LARGE SCALE GENOMIC DNA]</scope>
    <source>
        <strain evidence="2 3">DSM 12121</strain>
    </source>
</reference>
<evidence type="ECO:0000259" key="1">
    <source>
        <dbReference type="Pfam" id="PF00535"/>
    </source>
</evidence>
<proteinExistence type="predicted"/>
<dbReference type="PANTHER" id="PTHR43685">
    <property type="entry name" value="GLYCOSYLTRANSFERASE"/>
    <property type="match status" value="1"/>
</dbReference>
<sequence length="250" mass="28057">MLKPSIITAAFNAASTIEAALRSVASQTHPDVEHLVIDGGSNDGTQAIVTSHSQRVSTFFSEPDRGIYDAMNKGLMRASGDFIGFLNADDVYAHADVLNRVAQTMEQQNLDVLYGDVAFYRSDEPGKIVRRYSSARFRPDRIAWGWMPAHPGLFVKRDLFLKTGPFRTDFRIAGDFEFVARLFLQQNPRYLYLPEVLVNMSLGGVSTGGWRSTVLLNKEVLRACRDNGIQTNMLKILSKYPVKVLEHLRK</sequence>
<dbReference type="EMBL" id="SNVV01000006">
    <property type="protein sequence ID" value="TDN52502.1"/>
    <property type="molecule type" value="Genomic_DNA"/>
</dbReference>
<dbReference type="InterPro" id="IPR050834">
    <property type="entry name" value="Glycosyltransf_2"/>
</dbReference>
<dbReference type="InterPro" id="IPR029044">
    <property type="entry name" value="Nucleotide-diphossugar_trans"/>
</dbReference>
<dbReference type="CDD" id="cd06433">
    <property type="entry name" value="GT_2_WfgS_like"/>
    <property type="match status" value="1"/>
</dbReference>
<name>A0A4V3BN58_9RHOO</name>
<dbReference type="Gene3D" id="3.90.550.10">
    <property type="entry name" value="Spore Coat Polysaccharide Biosynthesis Protein SpsA, Chain A"/>
    <property type="match status" value="1"/>
</dbReference>
<dbReference type="Pfam" id="PF00535">
    <property type="entry name" value="Glycos_transf_2"/>
    <property type="match status" value="1"/>
</dbReference>
<protein>
    <submittedName>
        <fullName evidence="2">Glycosyl transferase family 2</fullName>
    </submittedName>
</protein>
<dbReference type="SUPFAM" id="SSF53448">
    <property type="entry name" value="Nucleotide-diphospho-sugar transferases"/>
    <property type="match status" value="1"/>
</dbReference>
<dbReference type="InterPro" id="IPR001173">
    <property type="entry name" value="Glyco_trans_2-like"/>
</dbReference>
<keyword evidence="2" id="KW-0808">Transferase</keyword>
<dbReference type="Proteomes" id="UP000295129">
    <property type="component" value="Unassembled WGS sequence"/>
</dbReference>
<dbReference type="PANTHER" id="PTHR43685:SF2">
    <property type="entry name" value="GLYCOSYLTRANSFERASE 2-LIKE DOMAIN-CONTAINING PROTEIN"/>
    <property type="match status" value="1"/>
</dbReference>
<dbReference type="RefSeq" id="WP_211168249.1">
    <property type="nucleotide sequence ID" value="NZ_SNVV01000006.1"/>
</dbReference>
<accession>A0A4V3BN58</accession>
<evidence type="ECO:0000313" key="3">
    <source>
        <dbReference type="Proteomes" id="UP000295129"/>
    </source>
</evidence>
<feature type="domain" description="Glycosyltransferase 2-like" evidence="1">
    <location>
        <begin position="5"/>
        <end position="130"/>
    </location>
</feature>
<dbReference type="GO" id="GO:0016740">
    <property type="term" value="F:transferase activity"/>
    <property type="evidence" value="ECO:0007669"/>
    <property type="project" value="UniProtKB-KW"/>
</dbReference>
<keyword evidence="3" id="KW-1185">Reference proteome</keyword>
<organism evidence="2 3">
    <name type="scientific">Azoarcus indigens</name>
    <dbReference type="NCBI Taxonomy" id="29545"/>
    <lineage>
        <taxon>Bacteria</taxon>
        <taxon>Pseudomonadati</taxon>
        <taxon>Pseudomonadota</taxon>
        <taxon>Betaproteobacteria</taxon>
        <taxon>Rhodocyclales</taxon>
        <taxon>Zoogloeaceae</taxon>
        <taxon>Azoarcus</taxon>
    </lineage>
</organism>